<keyword evidence="2" id="KW-1185">Reference proteome</keyword>
<comment type="caution">
    <text evidence="1">The sequence shown here is derived from an EMBL/GenBank/DDBJ whole genome shotgun (WGS) entry which is preliminary data.</text>
</comment>
<proteinExistence type="predicted"/>
<keyword evidence="1" id="KW-0456">Lyase</keyword>
<protein>
    <submittedName>
        <fullName evidence="1">Aminodeoxychorismate lyase</fullName>
    </submittedName>
</protein>
<dbReference type="Proteomes" id="UP001320245">
    <property type="component" value="Unassembled WGS sequence"/>
</dbReference>
<evidence type="ECO:0000313" key="1">
    <source>
        <dbReference type="EMBL" id="KAK7739155.1"/>
    </source>
</evidence>
<dbReference type="SUPFAM" id="SSF56752">
    <property type="entry name" value="D-aminoacid aminotransferase-like PLP-dependent enzymes"/>
    <property type="match status" value="1"/>
</dbReference>
<gene>
    <name evidence="1" type="primary">ABZ2</name>
    <name evidence="1" type="ORF">SLS53_005791</name>
</gene>
<dbReference type="Gene3D" id="3.30.470.10">
    <property type="match status" value="1"/>
</dbReference>
<accession>A0AAN9U757</accession>
<name>A0AAN9U757_9PEZI</name>
<dbReference type="InterPro" id="IPR001544">
    <property type="entry name" value="Aminotrans_IV"/>
</dbReference>
<sequence length="288" mass="32579">MADEFQLFTSLRYDPALLSDDLPRQHGWNSERLSPFYMLDYHRDRMLRAATHWRWEKAIAAIEGPEGLARLETFLTQKLKPQADERPMRVKVLLSQEGELGLEYAHVPPTTLANLFPAQLPAPDNEPAEAETPTGQLRLATPYEVYLDDHRTQRSDYTHYKTTRRVVYDAARLRAGLKPTDATKEVLIVERASGSIMEGSLTTPYFWREGRWVTPPVSETFSTELGSGGQDGTTRRWALERGLAVEEDVKVQDVADGEAVWLSNGVRGFIFGKIRRCQSQTGRGAKAT</sequence>
<reference evidence="1 2" key="1">
    <citation type="journal article" date="2023" name="PLoS ONE">
        <title>Cytospora paraplurivora sp. nov. isolated from orchards with fruit tree decline syndrome in Ontario, Canada.</title>
        <authorList>
            <person name="Ilyukhin E."/>
            <person name="Nguyen H.D.T."/>
            <person name="Castle A.J."/>
            <person name="Ellouze W."/>
        </authorList>
    </citation>
    <scope>NUCLEOTIDE SEQUENCE [LARGE SCALE GENOMIC DNA]</scope>
    <source>
        <strain evidence="1 2">FDS-564</strain>
    </source>
</reference>
<dbReference type="Pfam" id="PF01063">
    <property type="entry name" value="Aminotran_4"/>
    <property type="match status" value="1"/>
</dbReference>
<dbReference type="InterPro" id="IPR043132">
    <property type="entry name" value="BCAT-like_C"/>
</dbReference>
<dbReference type="GO" id="GO:0016829">
    <property type="term" value="F:lyase activity"/>
    <property type="evidence" value="ECO:0007669"/>
    <property type="project" value="UniProtKB-KW"/>
</dbReference>
<organism evidence="1 2">
    <name type="scientific">Cytospora paraplurivora</name>
    <dbReference type="NCBI Taxonomy" id="2898453"/>
    <lineage>
        <taxon>Eukaryota</taxon>
        <taxon>Fungi</taxon>
        <taxon>Dikarya</taxon>
        <taxon>Ascomycota</taxon>
        <taxon>Pezizomycotina</taxon>
        <taxon>Sordariomycetes</taxon>
        <taxon>Sordariomycetidae</taxon>
        <taxon>Diaporthales</taxon>
        <taxon>Cytosporaceae</taxon>
        <taxon>Cytospora</taxon>
    </lineage>
</organism>
<dbReference type="EMBL" id="JAJSPL020000023">
    <property type="protein sequence ID" value="KAK7739155.1"/>
    <property type="molecule type" value="Genomic_DNA"/>
</dbReference>
<evidence type="ECO:0000313" key="2">
    <source>
        <dbReference type="Proteomes" id="UP001320245"/>
    </source>
</evidence>
<dbReference type="AlphaFoldDB" id="A0AAN9U757"/>
<dbReference type="InterPro" id="IPR043131">
    <property type="entry name" value="BCAT-like_N"/>
</dbReference>
<dbReference type="InterPro" id="IPR036038">
    <property type="entry name" value="Aminotransferase-like"/>
</dbReference>
<dbReference type="Gene3D" id="3.20.10.10">
    <property type="entry name" value="D-amino Acid Aminotransferase, subunit A, domain 2"/>
    <property type="match status" value="1"/>
</dbReference>